<dbReference type="InterPro" id="IPR050708">
    <property type="entry name" value="T6SS_VgrG/RHS"/>
</dbReference>
<proteinExistence type="predicted"/>
<evidence type="ECO:0000313" key="4">
    <source>
        <dbReference type="Proteomes" id="UP001296776"/>
    </source>
</evidence>
<evidence type="ECO:0000256" key="1">
    <source>
        <dbReference type="ARBA" id="ARBA00022737"/>
    </source>
</evidence>
<feature type="domain" description="Teneurin-like YD-shell" evidence="2">
    <location>
        <begin position="143"/>
        <end position="250"/>
    </location>
</feature>
<dbReference type="Pfam" id="PF25023">
    <property type="entry name" value="TEN_YD-shell"/>
    <property type="match status" value="1"/>
</dbReference>
<keyword evidence="1" id="KW-0677">Repeat</keyword>
<dbReference type="InterPro" id="IPR006530">
    <property type="entry name" value="YD"/>
</dbReference>
<organism evidence="3 4">
    <name type="scientific">Halochromatium glycolicum</name>
    <dbReference type="NCBI Taxonomy" id="85075"/>
    <lineage>
        <taxon>Bacteria</taxon>
        <taxon>Pseudomonadati</taxon>
        <taxon>Pseudomonadota</taxon>
        <taxon>Gammaproteobacteria</taxon>
        <taxon>Chromatiales</taxon>
        <taxon>Chromatiaceae</taxon>
        <taxon>Halochromatium</taxon>
    </lineage>
</organism>
<dbReference type="NCBIfam" id="TIGR01643">
    <property type="entry name" value="YD_repeat_2x"/>
    <property type="match status" value="3"/>
</dbReference>
<name>A0AAJ0XCJ6_9GAMM</name>
<dbReference type="PANTHER" id="PTHR32305">
    <property type="match status" value="1"/>
</dbReference>
<reference evidence="3" key="2">
    <citation type="journal article" date="2020" name="Microorganisms">
        <title>Osmotic Adaptation and Compatible Solute Biosynthesis of Phototrophic Bacteria as Revealed from Genome Analyses.</title>
        <authorList>
            <person name="Imhoff J.F."/>
            <person name="Rahn T."/>
            <person name="Kunzel S."/>
            <person name="Keller A."/>
            <person name="Neulinger S.C."/>
        </authorList>
    </citation>
    <scope>NUCLEOTIDE SEQUENCE</scope>
    <source>
        <strain evidence="3">DSM 11080</strain>
    </source>
</reference>
<dbReference type="RefSeq" id="WP_200348936.1">
    <property type="nucleotide sequence ID" value="NZ_NRSJ01000125.1"/>
</dbReference>
<dbReference type="Gene3D" id="2.180.10.10">
    <property type="entry name" value="RHS repeat-associated core"/>
    <property type="match status" value="1"/>
</dbReference>
<dbReference type="AlphaFoldDB" id="A0AAJ0XCJ6"/>
<accession>A0AAJ0XCJ6</accession>
<sequence>MLSEQRTYAFAGDPAPHLITYTRNPLGQATAIHAPEVDYTLAYDAAHRLARVTDARGNARLEYDWSPGGLLDTLRDDRGRQTDYLYDPTGRLTTLWAPDGALIGYTFDDAGRLTRRDLPGGVSTQYDYLADDALESLTTTAPGGPIHSQGFTYDTLGRRATMTETLGGVSRSHTYGYDALSRLLSVDTGGAVEAWTYDAFGNRVTHTPPAGPVAHYVHDDAHQLLEIREGSPAGPLVGQLLYDANGNLTKQCTGNVTDLGNDCTGDDTLTLAYDALDRQVQATRTGLPAESYTYDPQGRRIAKTVGATTTHYHYDGDALYQQVEGDWSDPVARYVHGAGIDSPILHYTAGQTLVYHQDGHNSVVATTDAATGA</sequence>
<dbReference type="Pfam" id="PF05593">
    <property type="entry name" value="RHS_repeat"/>
    <property type="match status" value="1"/>
</dbReference>
<protein>
    <recommendedName>
        <fullName evidence="2">Teneurin-like YD-shell domain-containing protein</fullName>
    </recommendedName>
</protein>
<reference evidence="3" key="1">
    <citation type="submission" date="2017-08" db="EMBL/GenBank/DDBJ databases">
        <authorList>
            <person name="Imhoff J.F."/>
            <person name="Rahn T."/>
            <person name="Kuenzel S."/>
            <person name="Neulinger S.C."/>
        </authorList>
    </citation>
    <scope>NUCLEOTIDE SEQUENCE</scope>
    <source>
        <strain evidence="3">DSM 11080</strain>
    </source>
</reference>
<dbReference type="Proteomes" id="UP001296776">
    <property type="component" value="Unassembled WGS sequence"/>
</dbReference>
<dbReference type="InterPro" id="IPR056823">
    <property type="entry name" value="TEN-like_YD-shell"/>
</dbReference>
<evidence type="ECO:0000259" key="2">
    <source>
        <dbReference type="Pfam" id="PF25023"/>
    </source>
</evidence>
<comment type="caution">
    <text evidence="3">The sequence shown here is derived from an EMBL/GenBank/DDBJ whole genome shotgun (WGS) entry which is preliminary data.</text>
</comment>
<keyword evidence="4" id="KW-1185">Reference proteome</keyword>
<dbReference type="PANTHER" id="PTHR32305:SF15">
    <property type="entry name" value="PROTEIN RHSA-RELATED"/>
    <property type="match status" value="1"/>
</dbReference>
<evidence type="ECO:0000313" key="3">
    <source>
        <dbReference type="EMBL" id="MBK1707448.1"/>
    </source>
</evidence>
<feature type="non-terminal residue" evidence="3">
    <location>
        <position position="373"/>
    </location>
</feature>
<dbReference type="InterPro" id="IPR031325">
    <property type="entry name" value="RHS_repeat"/>
</dbReference>
<dbReference type="EMBL" id="NRSJ01000125">
    <property type="protein sequence ID" value="MBK1707448.1"/>
    <property type="molecule type" value="Genomic_DNA"/>
</dbReference>
<gene>
    <name evidence="3" type="ORF">CKO40_23725</name>
</gene>